<dbReference type="Pfam" id="PF08643">
    <property type="entry name" value="DUF1776"/>
    <property type="match status" value="1"/>
</dbReference>
<reference evidence="3" key="2">
    <citation type="submission" date="2015-01" db="EMBL/GenBank/DDBJ databases">
        <title>Evolutionary Origins and Diversification of the Mycorrhizal Mutualists.</title>
        <authorList>
            <consortium name="DOE Joint Genome Institute"/>
            <consortium name="Mycorrhizal Genomics Consortium"/>
            <person name="Kohler A."/>
            <person name="Kuo A."/>
            <person name="Nagy L.G."/>
            <person name="Floudas D."/>
            <person name="Copeland A."/>
            <person name="Barry K.W."/>
            <person name="Cichocki N."/>
            <person name="Veneault-Fourrey C."/>
            <person name="LaButti K."/>
            <person name="Lindquist E.A."/>
            <person name="Lipzen A."/>
            <person name="Lundell T."/>
            <person name="Morin E."/>
            <person name="Murat C."/>
            <person name="Riley R."/>
            <person name="Ohm R."/>
            <person name="Sun H."/>
            <person name="Tunlid A."/>
            <person name="Henrissat B."/>
            <person name="Grigoriev I.V."/>
            <person name="Hibbett D.S."/>
            <person name="Martin F."/>
        </authorList>
    </citation>
    <scope>NUCLEOTIDE SEQUENCE [LARGE SCALE GENOMIC DNA]</scope>
    <source>
        <strain evidence="3">Ve08.2h10</strain>
    </source>
</reference>
<sequence>MVPTIDELEQYFESVEHFVSGSLAAVSPDLPNVREAVNRLWVDISRFGPPSFPSLPDIHVPGLGAFEIPPPPLPPPPPPPKSFINKIEDWIIQHPWITSGMVISALGAGLLAGYSTVHTRSVHRRRIKTAAVQPEKRQVVVVLGGDHPLGLPLIMELEKQGYIVITSVSSPEAVSDIENKGHGYVCALILDPNGPGTIPIFLRSLASTLSRRFPITAAGDPYATTPYHPLVYSVISLLTMPTTSIHCAPAPLEQISLRSTYLPHLLSTHIAPLQTLQALLPLLRADAQRTRGRKSIIICLPAADARVGLPFCGVSAMSAAATLRAADVLRREVATAQGMSTIRIVTVDVGAVGPSHDDFGVANTTVDWTPSEKASYGAAFSAFGETRGSRTPEDVSVFVDSLIGVVSAGTKTRGAGNVVLGIDLGLVSEKIKDWMRGDRFSVGGGAYTYTIASFLPPVLLDSLLVLPHTLMDIRNRYLPISPTQPRHVPVPPVLPPVSAPPTETAALAVTSPLVLHQSLDRIPTDPKPPPATASHSDLVDEHESGSDADVEEKEEDLESSVVGNSWISLGPHE</sequence>
<evidence type="ECO:0008006" key="4">
    <source>
        <dbReference type="Google" id="ProtNLM"/>
    </source>
</evidence>
<reference evidence="2 3" key="1">
    <citation type="submission" date="2014-04" db="EMBL/GenBank/DDBJ databases">
        <authorList>
            <consortium name="DOE Joint Genome Institute"/>
            <person name="Kuo A."/>
            <person name="Kohler A."/>
            <person name="Jargeat P."/>
            <person name="Nagy L.G."/>
            <person name="Floudas D."/>
            <person name="Copeland A."/>
            <person name="Barry K.W."/>
            <person name="Cichocki N."/>
            <person name="Veneault-Fourrey C."/>
            <person name="LaButti K."/>
            <person name="Lindquist E.A."/>
            <person name="Lipzen A."/>
            <person name="Lundell T."/>
            <person name="Morin E."/>
            <person name="Murat C."/>
            <person name="Sun H."/>
            <person name="Tunlid A."/>
            <person name="Henrissat B."/>
            <person name="Grigoriev I.V."/>
            <person name="Hibbett D.S."/>
            <person name="Martin F."/>
            <person name="Nordberg H.P."/>
            <person name="Cantor M.N."/>
            <person name="Hua S.X."/>
        </authorList>
    </citation>
    <scope>NUCLEOTIDE SEQUENCE [LARGE SCALE GENOMIC DNA]</scope>
    <source>
        <strain evidence="2 3">Ve08.2h10</strain>
    </source>
</reference>
<dbReference type="EMBL" id="KN824824">
    <property type="protein sequence ID" value="KIL00949.1"/>
    <property type="molecule type" value="Genomic_DNA"/>
</dbReference>
<evidence type="ECO:0000256" key="1">
    <source>
        <dbReference type="SAM" id="MobiDB-lite"/>
    </source>
</evidence>
<dbReference type="InParanoid" id="A0A0D0DYR0"/>
<evidence type="ECO:0000313" key="3">
    <source>
        <dbReference type="Proteomes" id="UP000054538"/>
    </source>
</evidence>
<proteinExistence type="predicted"/>
<dbReference type="HOGENOM" id="CLU_022674_0_0_1"/>
<organism evidence="2 3">
    <name type="scientific">Paxillus rubicundulus Ve08.2h10</name>
    <dbReference type="NCBI Taxonomy" id="930991"/>
    <lineage>
        <taxon>Eukaryota</taxon>
        <taxon>Fungi</taxon>
        <taxon>Dikarya</taxon>
        <taxon>Basidiomycota</taxon>
        <taxon>Agaricomycotina</taxon>
        <taxon>Agaricomycetes</taxon>
        <taxon>Agaricomycetidae</taxon>
        <taxon>Boletales</taxon>
        <taxon>Paxilineae</taxon>
        <taxon>Paxillaceae</taxon>
        <taxon>Paxillus</taxon>
    </lineage>
</organism>
<feature type="region of interest" description="Disordered" evidence="1">
    <location>
        <begin position="519"/>
        <end position="573"/>
    </location>
</feature>
<protein>
    <recommendedName>
        <fullName evidence="4">DUF1776-domain-containing protein</fullName>
    </recommendedName>
</protein>
<keyword evidence="3" id="KW-1185">Reference proteome</keyword>
<evidence type="ECO:0000313" key="2">
    <source>
        <dbReference type="EMBL" id="KIL00949.1"/>
    </source>
</evidence>
<dbReference type="Gene3D" id="3.40.50.720">
    <property type="entry name" value="NAD(P)-binding Rossmann-like Domain"/>
    <property type="match status" value="1"/>
</dbReference>
<gene>
    <name evidence="2" type="ORF">PAXRUDRAFT_821158</name>
</gene>
<accession>A0A0D0DYR0</accession>
<dbReference type="SUPFAM" id="SSF51735">
    <property type="entry name" value="NAD(P)-binding Rossmann-fold domains"/>
    <property type="match status" value="1"/>
</dbReference>
<dbReference type="AlphaFoldDB" id="A0A0D0DYR0"/>
<dbReference type="InterPro" id="IPR013952">
    <property type="entry name" value="DUF1776_fun"/>
</dbReference>
<dbReference type="Proteomes" id="UP000054538">
    <property type="component" value="Unassembled WGS sequence"/>
</dbReference>
<dbReference type="STRING" id="930991.A0A0D0DYR0"/>
<dbReference type="InterPro" id="IPR036291">
    <property type="entry name" value="NAD(P)-bd_dom_sf"/>
</dbReference>
<feature type="compositionally biased region" description="Acidic residues" evidence="1">
    <location>
        <begin position="546"/>
        <end position="558"/>
    </location>
</feature>
<dbReference type="OrthoDB" id="5308060at2759"/>
<name>A0A0D0DYR0_9AGAM</name>